<proteinExistence type="predicted"/>
<reference evidence="2" key="1">
    <citation type="submission" date="2020-08" db="EMBL/GenBank/DDBJ databases">
        <title>Chromosome-level assembly of Southern catfish (Silurus meridionalis) provides insights into visual adaptation to the nocturnal and benthic lifestyles.</title>
        <authorList>
            <person name="Zhang Y."/>
            <person name="Wang D."/>
            <person name="Peng Z."/>
        </authorList>
    </citation>
    <scope>NUCLEOTIDE SEQUENCE</scope>
    <source>
        <strain evidence="2">SWU-2019-XX</strain>
        <tissue evidence="2">Muscle</tissue>
    </source>
</reference>
<keyword evidence="3" id="KW-1185">Reference proteome</keyword>
<dbReference type="AlphaFoldDB" id="A0A8T0AP11"/>
<accession>A0A8T0AP11</accession>
<dbReference type="Proteomes" id="UP000606274">
    <property type="component" value="Unassembled WGS sequence"/>
</dbReference>
<gene>
    <name evidence="2" type="ORF">HF521_006504</name>
</gene>
<name>A0A8T0AP11_SILME</name>
<comment type="caution">
    <text evidence="2">The sequence shown here is derived from an EMBL/GenBank/DDBJ whole genome shotgun (WGS) entry which is preliminary data.</text>
</comment>
<dbReference type="EMBL" id="JABFDY010000017">
    <property type="protein sequence ID" value="KAF7694781.1"/>
    <property type="molecule type" value="Genomic_DNA"/>
</dbReference>
<organism evidence="2 3">
    <name type="scientific">Silurus meridionalis</name>
    <name type="common">Southern catfish</name>
    <name type="synonym">Silurus soldatovi meridionalis</name>
    <dbReference type="NCBI Taxonomy" id="175797"/>
    <lineage>
        <taxon>Eukaryota</taxon>
        <taxon>Metazoa</taxon>
        <taxon>Chordata</taxon>
        <taxon>Craniata</taxon>
        <taxon>Vertebrata</taxon>
        <taxon>Euteleostomi</taxon>
        <taxon>Actinopterygii</taxon>
        <taxon>Neopterygii</taxon>
        <taxon>Teleostei</taxon>
        <taxon>Ostariophysi</taxon>
        <taxon>Siluriformes</taxon>
        <taxon>Siluridae</taxon>
        <taxon>Silurus</taxon>
    </lineage>
</organism>
<evidence type="ECO:0000313" key="3">
    <source>
        <dbReference type="Proteomes" id="UP000606274"/>
    </source>
</evidence>
<evidence type="ECO:0000313" key="2">
    <source>
        <dbReference type="EMBL" id="KAF7694781.1"/>
    </source>
</evidence>
<evidence type="ECO:0000256" key="1">
    <source>
        <dbReference type="SAM" id="MobiDB-lite"/>
    </source>
</evidence>
<dbReference type="PANTHER" id="PTHR47302">
    <property type="entry name" value="STERILE ALPHA MOTIF DOMAIN-CONTAINING PROTEIN 3"/>
    <property type="match status" value="1"/>
</dbReference>
<feature type="region of interest" description="Disordered" evidence="1">
    <location>
        <begin position="74"/>
        <end position="94"/>
    </location>
</feature>
<protein>
    <recommendedName>
        <fullName evidence="4">Sterile alpha motif domain-containing 3-like</fullName>
    </recommendedName>
</protein>
<evidence type="ECO:0008006" key="4">
    <source>
        <dbReference type="Google" id="ProtNLM"/>
    </source>
</evidence>
<dbReference type="InterPro" id="IPR042812">
    <property type="entry name" value="SAMD3"/>
</dbReference>
<sequence>MLPRLDHFNPAIRISRYPTNEEYVQVAKALILRYPFLKDKEGNGYHTWHMSLKRKFKFERTPLADVEEVKKLKQKFGHSKKSQKPEKSTCKQMKRPVDMDVAGEDATSIEGHVKVLQDQYRKTQPDARIVKERMRRTFAWRRKEIIGGMTVEDAVNKYPFLKSSSGLYQEIGFLYKSVNLCRHFQESFGNIASSVLQLACGKSHLAKPLIEAREESLVEDHNGN</sequence>
<dbReference type="PANTHER" id="PTHR47302:SF1">
    <property type="entry name" value="STERILE ALPHA MOTIF DOMAIN-CONTAINING PROTEIN 3"/>
    <property type="match status" value="1"/>
</dbReference>